<sequence>MPEGSSVFRAALRELEAIEWTEPEIISTTGMPFNRVGRSNCVFREGAKRATSQHVLAAIPYFPEIEQLGWPSRGSVAERDSLLLQASKFQATRAPGNLKEAVDSLLKLYPKSRAKLCFRRGTFLHTDLLKQQIKETAQSSQINKKASPGSPWARLGKTNQEVLSQHFDFLQERVFRRLHKLAGYDTEELMRMTPAELVREGLCDPVRLFVKQEPHTEKKLHERRFRLISSVSLPDQLIERMLFGPQNELEIASWARIPSKPGMGLSESSQAQSIWRELSYHHLSCPAAEADISGFDWSVQEWELWADLSMRVDLCMDMHDGLRKLMVARFYCFMNSVFQLSNGELFEQKLPGLMKSGSYCTSSTNSRIRCLMGYIIGSPWIIAMGDDSVEGFVENATEKYHSLGHTCKEYSLCEVDRDGDLARVNFCSHEIKLNSFHLTSWPKTLYRFLSSPVESFDELQAELHSCPAWPRIVDYLRLVGRVPDKFTEESNGSQENDHGATSPSSQEHDGVEHPPFRHSEEKTQKEASTEYHWVEPNDSSPYGFRCDLQDCQAFSWWPPSQSPHRACGASVDSSTGAIYFCGGYNQLGASQLQLADPDGCSIL</sequence>
<proteinExistence type="predicted"/>
<evidence type="ECO:0000313" key="10">
    <source>
        <dbReference type="EMBL" id="QNR54650.1"/>
    </source>
</evidence>
<protein>
    <recommendedName>
        <fullName evidence="7">RNA-directed RNA polymerase</fullName>
        <ecNumber evidence="7">2.7.7.48</ecNumber>
    </recommendedName>
</protein>
<dbReference type="GO" id="GO:0006351">
    <property type="term" value="P:DNA-templated transcription"/>
    <property type="evidence" value="ECO:0007669"/>
    <property type="project" value="InterPro"/>
</dbReference>
<dbReference type="GO" id="GO:0003968">
    <property type="term" value="F:RNA-directed RNA polymerase activity"/>
    <property type="evidence" value="ECO:0007669"/>
    <property type="project" value="UniProtKB-KW"/>
</dbReference>
<dbReference type="InterPro" id="IPR007094">
    <property type="entry name" value="RNA-dir_pol_PSvirus"/>
</dbReference>
<accession>A0A7H0XHX7</accession>
<evidence type="ECO:0000256" key="2">
    <source>
        <dbReference type="ARBA" id="ARBA00022679"/>
    </source>
</evidence>
<evidence type="ECO:0000256" key="1">
    <source>
        <dbReference type="ARBA" id="ARBA00022484"/>
    </source>
</evidence>
<dbReference type="GO" id="GO:0000166">
    <property type="term" value="F:nucleotide binding"/>
    <property type="evidence" value="ECO:0007669"/>
    <property type="project" value="UniProtKB-KW"/>
</dbReference>
<dbReference type="InterPro" id="IPR043502">
    <property type="entry name" value="DNA/RNA_pol_sf"/>
</dbReference>
<reference evidence="10" key="1">
    <citation type="submission" date="2019-12" db="EMBL/GenBank/DDBJ databases">
        <title>Molecular characterization of Physalis rugose mosaic virus from Santa Catarina state.</title>
        <authorList>
            <person name="Savi A."/>
            <person name="Faria C.B."/>
            <person name="Fajardo T.V.M."/>
            <person name="Nhani A."/>
            <person name="Silva F.N."/>
        </authorList>
    </citation>
    <scope>NUCLEOTIDE SEQUENCE</scope>
    <source>
        <strain evidence="10">PhyRMV:BR:SC:01:2</strain>
    </source>
</reference>
<keyword evidence="3 7" id="KW-0548">Nucleotidyltransferase</keyword>
<evidence type="ECO:0000256" key="5">
    <source>
        <dbReference type="ARBA" id="ARBA00022953"/>
    </source>
</evidence>
<keyword evidence="2 7" id="KW-0808">Transferase</keyword>
<evidence type="ECO:0000256" key="7">
    <source>
        <dbReference type="RuleBase" id="RU364050"/>
    </source>
</evidence>
<dbReference type="Pfam" id="PF02123">
    <property type="entry name" value="RdRP_4"/>
    <property type="match status" value="1"/>
</dbReference>
<evidence type="ECO:0000259" key="9">
    <source>
        <dbReference type="PROSITE" id="PS50507"/>
    </source>
</evidence>
<keyword evidence="4 7" id="KW-0547">Nucleotide-binding</keyword>
<dbReference type="GO" id="GO:0039694">
    <property type="term" value="P:viral RNA genome replication"/>
    <property type="evidence" value="ECO:0007669"/>
    <property type="project" value="InterPro"/>
</dbReference>
<feature type="region of interest" description="Disordered" evidence="8">
    <location>
        <begin position="486"/>
        <end position="529"/>
    </location>
</feature>
<dbReference type="EC" id="2.7.7.48" evidence="7"/>
<dbReference type="EMBL" id="MN782300">
    <property type="protein sequence ID" value="QNR54650.1"/>
    <property type="molecule type" value="Genomic_RNA"/>
</dbReference>
<dbReference type="InterPro" id="IPR001795">
    <property type="entry name" value="RNA-dir_pol_luteovirus"/>
</dbReference>
<dbReference type="GO" id="GO:0003723">
    <property type="term" value="F:RNA binding"/>
    <property type="evidence" value="ECO:0007669"/>
    <property type="project" value="InterPro"/>
</dbReference>
<feature type="compositionally biased region" description="Basic and acidic residues" evidence="8">
    <location>
        <begin position="506"/>
        <end position="529"/>
    </location>
</feature>
<dbReference type="PRINTS" id="PR00914">
    <property type="entry name" value="LVIRUSRNAPOL"/>
</dbReference>
<feature type="compositionally biased region" description="Polar residues" evidence="8">
    <location>
        <begin position="489"/>
        <end position="505"/>
    </location>
</feature>
<evidence type="ECO:0000256" key="6">
    <source>
        <dbReference type="ARBA" id="ARBA00048744"/>
    </source>
</evidence>
<name>A0A7H0XHX7_9VIRU</name>
<organism evidence="10">
    <name type="scientific">Physalis rugose mosaic virus</name>
    <dbReference type="NCBI Taxonomy" id="2607629"/>
    <lineage>
        <taxon>Viruses</taxon>
        <taxon>Riboviria</taxon>
        <taxon>Orthornavirae</taxon>
        <taxon>Pisuviricota</taxon>
        <taxon>Pisoniviricetes</taxon>
        <taxon>Sobelivirales</taxon>
        <taxon>Solemoviridae</taxon>
        <taxon>Sobemovirus</taxon>
        <taxon>Sobemovirus PHYRMV</taxon>
    </lineage>
</organism>
<evidence type="ECO:0000256" key="3">
    <source>
        <dbReference type="ARBA" id="ARBA00022695"/>
    </source>
</evidence>
<keyword evidence="1 7" id="KW-0696">RNA-directed RNA polymerase</keyword>
<dbReference type="SUPFAM" id="SSF56672">
    <property type="entry name" value="DNA/RNA polymerases"/>
    <property type="match status" value="1"/>
</dbReference>
<evidence type="ECO:0000256" key="4">
    <source>
        <dbReference type="ARBA" id="ARBA00022741"/>
    </source>
</evidence>
<comment type="catalytic activity">
    <reaction evidence="6 7">
        <text>RNA(n) + a ribonucleoside 5'-triphosphate = RNA(n+1) + diphosphate</text>
        <dbReference type="Rhea" id="RHEA:21248"/>
        <dbReference type="Rhea" id="RHEA-COMP:14527"/>
        <dbReference type="Rhea" id="RHEA-COMP:17342"/>
        <dbReference type="ChEBI" id="CHEBI:33019"/>
        <dbReference type="ChEBI" id="CHEBI:61557"/>
        <dbReference type="ChEBI" id="CHEBI:140395"/>
        <dbReference type="EC" id="2.7.7.48"/>
    </reaction>
</comment>
<evidence type="ECO:0000256" key="8">
    <source>
        <dbReference type="SAM" id="MobiDB-lite"/>
    </source>
</evidence>
<keyword evidence="5 7" id="KW-0693">Viral RNA replication</keyword>
<dbReference type="CDD" id="cd23180">
    <property type="entry name" value="ps-ssRNAv_Solemoviridae_RdRp"/>
    <property type="match status" value="1"/>
</dbReference>
<dbReference type="PROSITE" id="PS50507">
    <property type="entry name" value="RDRP_SSRNA_POS"/>
    <property type="match status" value="1"/>
</dbReference>
<feature type="domain" description="RdRp catalytic" evidence="9">
    <location>
        <begin position="285"/>
        <end position="400"/>
    </location>
</feature>